<protein>
    <recommendedName>
        <fullName evidence="4">VanZ like family protein</fullName>
    </recommendedName>
</protein>
<accession>A0A5C6DX22</accession>
<keyword evidence="3" id="KW-1185">Reference proteome</keyword>
<evidence type="ECO:0000313" key="3">
    <source>
        <dbReference type="Proteomes" id="UP000315471"/>
    </source>
</evidence>
<dbReference type="AlphaFoldDB" id="A0A5C6DX22"/>
<feature type="transmembrane region" description="Helical" evidence="1">
    <location>
        <begin position="71"/>
        <end position="91"/>
    </location>
</feature>
<organism evidence="2 3">
    <name type="scientific">Novipirellula aureliae</name>
    <dbReference type="NCBI Taxonomy" id="2527966"/>
    <lineage>
        <taxon>Bacteria</taxon>
        <taxon>Pseudomonadati</taxon>
        <taxon>Planctomycetota</taxon>
        <taxon>Planctomycetia</taxon>
        <taxon>Pirellulales</taxon>
        <taxon>Pirellulaceae</taxon>
        <taxon>Novipirellula</taxon>
    </lineage>
</organism>
<dbReference type="EMBL" id="SJPY01000004">
    <property type="protein sequence ID" value="TWU41290.1"/>
    <property type="molecule type" value="Genomic_DNA"/>
</dbReference>
<feature type="transmembrane region" description="Helical" evidence="1">
    <location>
        <begin position="42"/>
        <end position="64"/>
    </location>
</feature>
<keyword evidence="1" id="KW-1133">Transmembrane helix</keyword>
<evidence type="ECO:0000256" key="1">
    <source>
        <dbReference type="SAM" id="Phobius"/>
    </source>
</evidence>
<feature type="transmembrane region" description="Helical" evidence="1">
    <location>
        <begin position="103"/>
        <end position="121"/>
    </location>
</feature>
<gene>
    <name evidence="2" type="ORF">Q31b_27290</name>
</gene>
<sequence>MKIARWFLRLFACLYFVGLTSLLLLPSTKSLASSISANASWLLYLAVVVHFLSMTILGTLCSIAVPPRQRLRLFGGLFFYAIVMELPHLVLKERSFEWIDMGQNLLGISIGLLIANWVRLLTRAQQGGSQETVPLAQVLVRQHR</sequence>
<evidence type="ECO:0000313" key="2">
    <source>
        <dbReference type="EMBL" id="TWU41290.1"/>
    </source>
</evidence>
<evidence type="ECO:0008006" key="4">
    <source>
        <dbReference type="Google" id="ProtNLM"/>
    </source>
</evidence>
<name>A0A5C6DX22_9BACT</name>
<comment type="caution">
    <text evidence="2">The sequence shown here is derived from an EMBL/GenBank/DDBJ whole genome shotgun (WGS) entry which is preliminary data.</text>
</comment>
<reference evidence="2 3" key="1">
    <citation type="submission" date="2019-02" db="EMBL/GenBank/DDBJ databases">
        <title>Deep-cultivation of Planctomycetes and their phenomic and genomic characterization uncovers novel biology.</title>
        <authorList>
            <person name="Wiegand S."/>
            <person name="Jogler M."/>
            <person name="Boedeker C."/>
            <person name="Pinto D."/>
            <person name="Vollmers J."/>
            <person name="Rivas-Marin E."/>
            <person name="Kohn T."/>
            <person name="Peeters S.H."/>
            <person name="Heuer A."/>
            <person name="Rast P."/>
            <person name="Oberbeckmann S."/>
            <person name="Bunk B."/>
            <person name="Jeske O."/>
            <person name="Meyerdierks A."/>
            <person name="Storesund J.E."/>
            <person name="Kallscheuer N."/>
            <person name="Luecker S."/>
            <person name="Lage O.M."/>
            <person name="Pohl T."/>
            <person name="Merkel B.J."/>
            <person name="Hornburger P."/>
            <person name="Mueller R.-W."/>
            <person name="Bruemmer F."/>
            <person name="Labrenz M."/>
            <person name="Spormann A.M."/>
            <person name="Op Den Camp H."/>
            <person name="Overmann J."/>
            <person name="Amann R."/>
            <person name="Jetten M.S.M."/>
            <person name="Mascher T."/>
            <person name="Medema M.H."/>
            <person name="Devos D.P."/>
            <person name="Kaster A.-K."/>
            <person name="Ovreas L."/>
            <person name="Rohde M."/>
            <person name="Galperin M.Y."/>
            <person name="Jogler C."/>
        </authorList>
    </citation>
    <scope>NUCLEOTIDE SEQUENCE [LARGE SCALE GENOMIC DNA]</scope>
    <source>
        <strain evidence="2 3">Q31b</strain>
    </source>
</reference>
<proteinExistence type="predicted"/>
<keyword evidence="1" id="KW-0472">Membrane</keyword>
<dbReference type="Proteomes" id="UP000315471">
    <property type="component" value="Unassembled WGS sequence"/>
</dbReference>
<dbReference type="RefSeq" id="WP_146600132.1">
    <property type="nucleotide sequence ID" value="NZ_SJPY01000004.1"/>
</dbReference>
<keyword evidence="1" id="KW-0812">Transmembrane</keyword>